<accession>A0A0R0ECC4</accession>
<dbReference type="EMBL" id="LDJP01000016">
    <property type="protein sequence ID" value="KRG87732.1"/>
    <property type="molecule type" value="Genomic_DNA"/>
</dbReference>
<evidence type="ECO:0000313" key="4">
    <source>
        <dbReference type="Proteomes" id="UP000050940"/>
    </source>
</evidence>
<keyword evidence="2" id="KW-0732">Signal</keyword>
<evidence type="ECO:0000256" key="2">
    <source>
        <dbReference type="SAM" id="SignalP"/>
    </source>
</evidence>
<keyword evidence="4" id="KW-1185">Reference proteome</keyword>
<feature type="region of interest" description="Disordered" evidence="1">
    <location>
        <begin position="44"/>
        <end position="64"/>
    </location>
</feature>
<dbReference type="AlphaFoldDB" id="A0A0R0ECC4"/>
<protein>
    <recommendedName>
        <fullName evidence="5">DUF2946 domain-containing protein</fullName>
    </recommendedName>
</protein>
<dbReference type="PATRIC" id="fig|659018.3.peg.657"/>
<evidence type="ECO:0000256" key="1">
    <source>
        <dbReference type="SAM" id="MobiDB-lite"/>
    </source>
</evidence>
<feature type="chain" id="PRO_5006396951" description="DUF2946 domain-containing protein" evidence="2">
    <location>
        <begin position="25"/>
        <end position="126"/>
    </location>
</feature>
<dbReference type="OrthoDB" id="6053506at2"/>
<organism evidence="3 4">
    <name type="scientific">Stenotrophomonas daejeonensis</name>
    <dbReference type="NCBI Taxonomy" id="659018"/>
    <lineage>
        <taxon>Bacteria</taxon>
        <taxon>Pseudomonadati</taxon>
        <taxon>Pseudomonadota</taxon>
        <taxon>Gammaproteobacteria</taxon>
        <taxon>Lysobacterales</taxon>
        <taxon>Lysobacteraceae</taxon>
        <taxon>Stenotrophomonas</taxon>
    </lineage>
</organism>
<reference evidence="3 4" key="1">
    <citation type="submission" date="2015-05" db="EMBL/GenBank/DDBJ databases">
        <title>Genome sequencing and analysis of members of genus Stenotrophomonas.</title>
        <authorList>
            <person name="Patil P.P."/>
            <person name="Midha S."/>
            <person name="Patil P.B."/>
        </authorList>
    </citation>
    <scope>NUCLEOTIDE SEQUENCE [LARGE SCALE GENOMIC DNA]</scope>
    <source>
        <strain evidence="3 4">JCM 16244</strain>
    </source>
</reference>
<proteinExistence type="predicted"/>
<dbReference type="STRING" id="659018.ABB34_03895"/>
<feature type="signal peptide" evidence="2">
    <location>
        <begin position="1"/>
        <end position="24"/>
    </location>
</feature>
<dbReference type="RefSeq" id="WP_057639932.1">
    <property type="nucleotide sequence ID" value="NZ_LDJP01000016.1"/>
</dbReference>
<dbReference type="InterPro" id="IPR021333">
    <property type="entry name" value="DUF2946"/>
</dbReference>
<name>A0A0R0ECC4_9GAMM</name>
<sequence>MSRLAVVATLLMVLAPLVSRALQAQPVAMAAVVAEHLSHAMPGMDHAGHAPSMPEHGHDAPAGPHANHAEACEYCVLAMRLLPWMALLLVLAPLPYRLAPFSPRRVDVPASLRWSAHLARGPPRFS</sequence>
<gene>
    <name evidence="3" type="ORF">ABB34_03895</name>
</gene>
<evidence type="ECO:0008006" key="5">
    <source>
        <dbReference type="Google" id="ProtNLM"/>
    </source>
</evidence>
<evidence type="ECO:0000313" key="3">
    <source>
        <dbReference type="EMBL" id="KRG87732.1"/>
    </source>
</evidence>
<dbReference type="Proteomes" id="UP000050940">
    <property type="component" value="Unassembled WGS sequence"/>
</dbReference>
<dbReference type="Pfam" id="PF11162">
    <property type="entry name" value="DUF2946"/>
    <property type="match status" value="1"/>
</dbReference>
<comment type="caution">
    <text evidence="3">The sequence shown here is derived from an EMBL/GenBank/DDBJ whole genome shotgun (WGS) entry which is preliminary data.</text>
</comment>